<dbReference type="SUPFAM" id="SSF57850">
    <property type="entry name" value="RING/U-box"/>
    <property type="match status" value="1"/>
</dbReference>
<keyword evidence="6" id="KW-0472">Membrane</keyword>
<evidence type="ECO:0000256" key="6">
    <source>
        <dbReference type="SAM" id="Phobius"/>
    </source>
</evidence>
<dbReference type="Proteomes" id="UP001527925">
    <property type="component" value="Unassembled WGS sequence"/>
</dbReference>
<reference evidence="8 9" key="1">
    <citation type="submission" date="2023-09" db="EMBL/GenBank/DDBJ databases">
        <title>Pangenome analysis of Batrachochytrium dendrobatidis and related Chytrids.</title>
        <authorList>
            <person name="Yacoub M.N."/>
            <person name="Stajich J.E."/>
            <person name="James T.Y."/>
        </authorList>
    </citation>
    <scope>NUCLEOTIDE SEQUENCE [LARGE SCALE GENOMIC DNA]</scope>
    <source>
        <strain evidence="8 9">JEL0888</strain>
    </source>
</reference>
<comment type="caution">
    <text evidence="8">The sequence shown here is derived from an EMBL/GenBank/DDBJ whole genome shotgun (WGS) entry which is preliminary data.</text>
</comment>
<dbReference type="InterPro" id="IPR013083">
    <property type="entry name" value="Znf_RING/FYVE/PHD"/>
</dbReference>
<feature type="domain" description="RING-type" evidence="7">
    <location>
        <begin position="271"/>
        <end position="312"/>
    </location>
</feature>
<organism evidence="8 9">
    <name type="scientific">Polyrhizophydium stewartii</name>
    <dbReference type="NCBI Taxonomy" id="2732419"/>
    <lineage>
        <taxon>Eukaryota</taxon>
        <taxon>Fungi</taxon>
        <taxon>Fungi incertae sedis</taxon>
        <taxon>Chytridiomycota</taxon>
        <taxon>Chytridiomycota incertae sedis</taxon>
        <taxon>Chytridiomycetes</taxon>
        <taxon>Rhizophydiales</taxon>
        <taxon>Rhizophydiales incertae sedis</taxon>
        <taxon>Polyrhizophydium</taxon>
    </lineage>
</organism>
<feature type="compositionally biased region" description="Basic and acidic residues" evidence="5">
    <location>
        <begin position="155"/>
        <end position="174"/>
    </location>
</feature>
<keyword evidence="2 4" id="KW-0863">Zinc-finger</keyword>
<gene>
    <name evidence="8" type="ORF">HK105_202540</name>
</gene>
<keyword evidence="6" id="KW-0812">Transmembrane</keyword>
<feature type="region of interest" description="Disordered" evidence="5">
    <location>
        <begin position="149"/>
        <end position="186"/>
    </location>
</feature>
<proteinExistence type="predicted"/>
<dbReference type="PANTHER" id="PTHR45931">
    <property type="entry name" value="SI:CH211-59O9.10"/>
    <property type="match status" value="1"/>
</dbReference>
<name>A0ABR4NDV3_9FUNG</name>
<evidence type="ECO:0000256" key="3">
    <source>
        <dbReference type="ARBA" id="ARBA00022833"/>
    </source>
</evidence>
<evidence type="ECO:0000313" key="8">
    <source>
        <dbReference type="EMBL" id="KAL2917667.1"/>
    </source>
</evidence>
<evidence type="ECO:0000313" key="9">
    <source>
        <dbReference type="Proteomes" id="UP001527925"/>
    </source>
</evidence>
<evidence type="ECO:0000256" key="2">
    <source>
        <dbReference type="ARBA" id="ARBA00022771"/>
    </source>
</evidence>
<feature type="transmembrane region" description="Helical" evidence="6">
    <location>
        <begin position="60"/>
        <end position="81"/>
    </location>
</feature>
<feature type="compositionally biased region" description="Low complexity" evidence="5">
    <location>
        <begin position="365"/>
        <end position="383"/>
    </location>
</feature>
<feature type="region of interest" description="Disordered" evidence="5">
    <location>
        <begin position="200"/>
        <end position="226"/>
    </location>
</feature>
<feature type="region of interest" description="Disordered" evidence="5">
    <location>
        <begin position="356"/>
        <end position="383"/>
    </location>
</feature>
<evidence type="ECO:0000256" key="1">
    <source>
        <dbReference type="ARBA" id="ARBA00022723"/>
    </source>
</evidence>
<keyword evidence="1" id="KW-0479">Metal-binding</keyword>
<dbReference type="Gene3D" id="3.30.40.10">
    <property type="entry name" value="Zinc/RING finger domain, C3HC4 (zinc finger)"/>
    <property type="match status" value="1"/>
</dbReference>
<dbReference type="PROSITE" id="PS50089">
    <property type="entry name" value="ZF_RING_2"/>
    <property type="match status" value="1"/>
</dbReference>
<accession>A0ABR4NDV3</accession>
<dbReference type="SMART" id="SM00184">
    <property type="entry name" value="RING"/>
    <property type="match status" value="1"/>
</dbReference>
<dbReference type="EMBL" id="JADGIZ020000009">
    <property type="protein sequence ID" value="KAL2917667.1"/>
    <property type="molecule type" value="Genomic_DNA"/>
</dbReference>
<evidence type="ECO:0000256" key="4">
    <source>
        <dbReference type="PROSITE-ProRule" id="PRU00175"/>
    </source>
</evidence>
<feature type="transmembrane region" description="Helical" evidence="6">
    <location>
        <begin position="6"/>
        <end position="27"/>
    </location>
</feature>
<evidence type="ECO:0000256" key="5">
    <source>
        <dbReference type="SAM" id="MobiDB-lite"/>
    </source>
</evidence>
<feature type="compositionally biased region" description="Acidic residues" evidence="5">
    <location>
        <begin position="200"/>
        <end position="211"/>
    </location>
</feature>
<keyword evidence="6" id="KW-1133">Transmembrane helix</keyword>
<dbReference type="PANTHER" id="PTHR45931:SF3">
    <property type="entry name" value="RING ZINC FINGER-CONTAINING PROTEIN"/>
    <property type="match status" value="1"/>
</dbReference>
<feature type="transmembrane region" description="Helical" evidence="6">
    <location>
        <begin position="101"/>
        <end position="120"/>
    </location>
</feature>
<sequence>MLGERPSPAVWTAVGARILLLAGSIIPDISRAAKFRREVLADSSASSFIMDDREMSFDSALEMLLFFLSYILNIVAYARFTDASTPPILRGALLADLVQQSSFYGVSAVVFLSATLFFSCTRPRRRTPPPGLNKRELRRVPIHIFQSNRPSCLDLPKDGAVKTEQDSDQDKTPRVSETAAPIPSHTNAAADAVVDAVVDSDADPTDDDDDDNRGAGAGSDIEQGASADTKPGWFAWLHGSAAWLAQCALRLRQLIAIPRSIIFMPDPHSSCPICIDDYRDGDEVRQLPCGHHAHKICMDRWLQVNIFCPFCKANIREDIKRRRRLAKIRVCGGSAVDAAAPQAGPTWQPGVVVQSPRRGVPTQHAGTPPRAAVPAAATPVAVA</sequence>
<dbReference type="InterPro" id="IPR001841">
    <property type="entry name" value="Znf_RING"/>
</dbReference>
<dbReference type="Pfam" id="PF13639">
    <property type="entry name" value="zf-RING_2"/>
    <property type="match status" value="1"/>
</dbReference>
<keyword evidence="3" id="KW-0862">Zinc</keyword>
<evidence type="ECO:0000259" key="7">
    <source>
        <dbReference type="PROSITE" id="PS50089"/>
    </source>
</evidence>
<keyword evidence="9" id="KW-1185">Reference proteome</keyword>
<protein>
    <recommendedName>
        <fullName evidence="7">RING-type domain-containing protein</fullName>
    </recommendedName>
</protein>
<dbReference type="InterPro" id="IPR051834">
    <property type="entry name" value="RING_finger_E3_ligase"/>
</dbReference>